<dbReference type="Pfam" id="PF00496">
    <property type="entry name" value="SBP_bac_5"/>
    <property type="match status" value="1"/>
</dbReference>
<keyword evidence="3" id="KW-0813">Transport</keyword>
<comment type="similarity">
    <text evidence="2">Belongs to the bacterial solute-binding protein 5 family.</text>
</comment>
<comment type="caution">
    <text evidence="6">The sequence shown here is derived from an EMBL/GenBank/DDBJ whole genome shotgun (WGS) entry which is preliminary data.</text>
</comment>
<evidence type="ECO:0000313" key="6">
    <source>
        <dbReference type="EMBL" id="TCO62322.1"/>
    </source>
</evidence>
<dbReference type="GO" id="GO:0015833">
    <property type="term" value="P:peptide transport"/>
    <property type="evidence" value="ECO:0007669"/>
    <property type="project" value="TreeGrafter"/>
</dbReference>
<accession>A0A4R2JTK4</accession>
<dbReference type="Proteomes" id="UP000295680">
    <property type="component" value="Unassembled WGS sequence"/>
</dbReference>
<dbReference type="Gene3D" id="3.10.105.10">
    <property type="entry name" value="Dipeptide-binding Protein, Domain 3"/>
    <property type="match status" value="1"/>
</dbReference>
<evidence type="ECO:0000256" key="2">
    <source>
        <dbReference type="ARBA" id="ARBA00005695"/>
    </source>
</evidence>
<evidence type="ECO:0000256" key="3">
    <source>
        <dbReference type="ARBA" id="ARBA00022448"/>
    </source>
</evidence>
<dbReference type="CDD" id="cd08492">
    <property type="entry name" value="PBP2_NikA_DppA_OppA_like_15"/>
    <property type="match status" value="1"/>
</dbReference>
<dbReference type="InterPro" id="IPR030678">
    <property type="entry name" value="Peptide/Ni-bd"/>
</dbReference>
<dbReference type="GO" id="GO:0042597">
    <property type="term" value="C:periplasmic space"/>
    <property type="evidence" value="ECO:0007669"/>
    <property type="project" value="UniProtKB-ARBA"/>
</dbReference>
<dbReference type="EMBL" id="SLWS01000002">
    <property type="protein sequence ID" value="TCO62322.1"/>
    <property type="molecule type" value="Genomic_DNA"/>
</dbReference>
<dbReference type="Gene3D" id="3.40.190.10">
    <property type="entry name" value="Periplasmic binding protein-like II"/>
    <property type="match status" value="1"/>
</dbReference>
<dbReference type="GO" id="GO:0043190">
    <property type="term" value="C:ATP-binding cassette (ABC) transporter complex"/>
    <property type="evidence" value="ECO:0007669"/>
    <property type="project" value="InterPro"/>
</dbReference>
<evidence type="ECO:0000256" key="1">
    <source>
        <dbReference type="ARBA" id="ARBA00004196"/>
    </source>
</evidence>
<reference evidence="6 7" key="1">
    <citation type="submission" date="2019-03" db="EMBL/GenBank/DDBJ databases">
        <title>Genomic Encyclopedia of Type Strains, Phase IV (KMG-IV): sequencing the most valuable type-strain genomes for metagenomic binning, comparative biology and taxonomic classification.</title>
        <authorList>
            <person name="Goeker M."/>
        </authorList>
    </citation>
    <scope>NUCLEOTIDE SEQUENCE [LARGE SCALE GENOMIC DNA]</scope>
    <source>
        <strain evidence="6 7">DSM 45934</strain>
    </source>
</reference>
<dbReference type="SUPFAM" id="SSF53850">
    <property type="entry name" value="Periplasmic binding protein-like II"/>
    <property type="match status" value="1"/>
</dbReference>
<sequence length="553" mass="60638">MTRPPRAQNRPAHAHRYRGRQVLILFSAVLAGATGCSSDAAPRQPAAGGTLTFATDTEPGCLDPQVSGLDVNALIDRNIFDSLVNMAPDGTFHPWLATSWEVSSDGTRYTFHLRADVVFQDGTKLTAEAVKATFDHAVDPKTKSQYAASLIRPYAGSRVIDDNTVEMTLAAPSAPFLQAVSTAYMGIQSAKSLQAGGDGPCQRPVGSGPFKFDKWAQGQSITMSKYPAYNWASAASAHNGAAYLDGLTISFIKENAVRAGALTSHQADVIANVLPTKVKSIESSADLQVYRTQPPGVGYALYFNTTSAPMTDERVRKALLRSVDVDALVKSIYFDQYPRAWNLLNPPTLDYDKALEQSWPYDPAMANKLLDDAGWTTKDADGFRTKDGKRLTVRWPYLTQFLREQRDVLGQGIQDQAKQVGIDLQRIGEDAATYRADLHSGNTHVWDQATVRADPDILRTLFAADQTSDKGGFNVFELKDPQLDKWLTEAVRSSDPAVRKDRYTQVQHYLVDHAMVMPLYVPESLVGAAKRVRGLTFEAAGYPLFYDVSLDGT</sequence>
<keyword evidence="4" id="KW-0732">Signal</keyword>
<dbReference type="PIRSF" id="PIRSF002741">
    <property type="entry name" value="MppA"/>
    <property type="match status" value="1"/>
</dbReference>
<dbReference type="GO" id="GO:1904680">
    <property type="term" value="F:peptide transmembrane transporter activity"/>
    <property type="evidence" value="ECO:0007669"/>
    <property type="project" value="TreeGrafter"/>
</dbReference>
<comment type="subcellular location">
    <subcellularLocation>
        <location evidence="1">Cell envelope</location>
    </subcellularLocation>
</comment>
<protein>
    <submittedName>
        <fullName evidence="6">Peptide/nickel transport system substrate-binding protein</fullName>
    </submittedName>
</protein>
<dbReference type="InterPro" id="IPR039424">
    <property type="entry name" value="SBP_5"/>
</dbReference>
<keyword evidence="7" id="KW-1185">Reference proteome</keyword>
<name>A0A4R2JTK4_9PSEU</name>
<dbReference type="PANTHER" id="PTHR30290">
    <property type="entry name" value="PERIPLASMIC BINDING COMPONENT OF ABC TRANSPORTER"/>
    <property type="match status" value="1"/>
</dbReference>
<evidence type="ECO:0000259" key="5">
    <source>
        <dbReference type="Pfam" id="PF00496"/>
    </source>
</evidence>
<gene>
    <name evidence="6" type="ORF">EV192_102459</name>
</gene>
<dbReference type="AlphaFoldDB" id="A0A4R2JTK4"/>
<evidence type="ECO:0000313" key="7">
    <source>
        <dbReference type="Proteomes" id="UP000295680"/>
    </source>
</evidence>
<evidence type="ECO:0000256" key="4">
    <source>
        <dbReference type="ARBA" id="ARBA00022729"/>
    </source>
</evidence>
<dbReference type="RefSeq" id="WP_165960334.1">
    <property type="nucleotide sequence ID" value="NZ_SLWS01000002.1"/>
</dbReference>
<feature type="domain" description="Solute-binding protein family 5" evidence="5">
    <location>
        <begin position="92"/>
        <end position="456"/>
    </location>
</feature>
<organism evidence="6 7">
    <name type="scientific">Actinocrispum wychmicini</name>
    <dbReference type="NCBI Taxonomy" id="1213861"/>
    <lineage>
        <taxon>Bacteria</taxon>
        <taxon>Bacillati</taxon>
        <taxon>Actinomycetota</taxon>
        <taxon>Actinomycetes</taxon>
        <taxon>Pseudonocardiales</taxon>
        <taxon>Pseudonocardiaceae</taxon>
        <taxon>Actinocrispum</taxon>
    </lineage>
</organism>
<dbReference type="InterPro" id="IPR000914">
    <property type="entry name" value="SBP_5_dom"/>
</dbReference>
<proteinExistence type="inferred from homology"/>
<dbReference type="GO" id="GO:0030313">
    <property type="term" value="C:cell envelope"/>
    <property type="evidence" value="ECO:0007669"/>
    <property type="project" value="UniProtKB-SubCell"/>
</dbReference>
<dbReference type="PANTHER" id="PTHR30290:SF10">
    <property type="entry name" value="PERIPLASMIC OLIGOPEPTIDE-BINDING PROTEIN-RELATED"/>
    <property type="match status" value="1"/>
</dbReference>